<dbReference type="SUPFAM" id="SSF64376">
    <property type="entry name" value="YlxR-like"/>
    <property type="match status" value="1"/>
</dbReference>
<protein>
    <submittedName>
        <fullName evidence="2">YlxR family protein</fullName>
    </submittedName>
</protein>
<dbReference type="AlphaFoldDB" id="A0A6N7IY50"/>
<gene>
    <name evidence="2" type="ORF">FRC54_01370</name>
</gene>
<evidence type="ECO:0000313" key="3">
    <source>
        <dbReference type="Proteomes" id="UP000460257"/>
    </source>
</evidence>
<organism evidence="2 3">
    <name type="scientific">Candidatus Weimeria bifida</name>
    <dbReference type="NCBI Taxonomy" id="2599074"/>
    <lineage>
        <taxon>Bacteria</taxon>
        <taxon>Bacillati</taxon>
        <taxon>Bacillota</taxon>
        <taxon>Clostridia</taxon>
        <taxon>Lachnospirales</taxon>
        <taxon>Lachnospiraceae</taxon>
        <taxon>Candidatus Weimeria</taxon>
    </lineage>
</organism>
<dbReference type="CDD" id="cd00279">
    <property type="entry name" value="YlxR"/>
    <property type="match status" value="1"/>
</dbReference>
<evidence type="ECO:0000313" key="2">
    <source>
        <dbReference type="EMBL" id="MQN00638.1"/>
    </source>
</evidence>
<dbReference type="EMBL" id="VOGC01000002">
    <property type="protein sequence ID" value="MQN00638.1"/>
    <property type="molecule type" value="Genomic_DNA"/>
</dbReference>
<dbReference type="PANTHER" id="PTHR34215">
    <property type="entry name" value="BLL0784 PROTEIN"/>
    <property type="match status" value="1"/>
</dbReference>
<dbReference type="Pfam" id="PF04296">
    <property type="entry name" value="YlxR"/>
    <property type="match status" value="1"/>
</dbReference>
<reference evidence="2" key="1">
    <citation type="journal article" date="2020" name="Appl. Environ. Microbiol.">
        <title>Medium-Chain Fatty Acid Synthesis by 'Candidatus Weimeria bifida' gen. nov., sp. nov., and 'Candidatus Pseudoramibacter fermentans' sp. nov.</title>
        <authorList>
            <person name="Scarborough M.J."/>
            <person name="Myers K.S."/>
            <person name="Donohue T.J."/>
            <person name="Noguera D.R."/>
        </authorList>
    </citation>
    <scope>NUCLEOTIDE SEQUENCE</scope>
    <source>
        <strain evidence="2">LCO1.1</strain>
    </source>
</reference>
<name>A0A6N7IY50_9FIRM</name>
<dbReference type="NCBIfam" id="NF047356">
    <property type="entry name" value="RNA_bind_RnpM"/>
    <property type="match status" value="1"/>
</dbReference>
<dbReference type="InterPro" id="IPR037465">
    <property type="entry name" value="YlxR"/>
</dbReference>
<dbReference type="InterPro" id="IPR035931">
    <property type="entry name" value="YlxR-like_sf"/>
</dbReference>
<dbReference type="InterPro" id="IPR007393">
    <property type="entry name" value="YlxR_dom"/>
</dbReference>
<keyword evidence="3" id="KW-1185">Reference proteome</keyword>
<comment type="caution">
    <text evidence="2">The sequence shown here is derived from an EMBL/GenBank/DDBJ whole genome shotgun (WGS) entry which is preliminary data.</text>
</comment>
<dbReference type="PANTHER" id="PTHR34215:SF1">
    <property type="entry name" value="YLXR DOMAIN-CONTAINING PROTEIN"/>
    <property type="match status" value="1"/>
</dbReference>
<dbReference type="Proteomes" id="UP000460257">
    <property type="component" value="Unassembled WGS sequence"/>
</dbReference>
<sequence>MSEKKKPKRRCAGCGELKDKKELIRVVRTPEGIFTIDPTGKAAGRGAYICRDAGCLEKARKNHGLERSFGQKIDKDVYDRLAEELTNQ</sequence>
<feature type="domain" description="YlxR" evidence="1">
    <location>
        <begin position="9"/>
        <end position="82"/>
    </location>
</feature>
<evidence type="ECO:0000259" key="1">
    <source>
        <dbReference type="Pfam" id="PF04296"/>
    </source>
</evidence>
<proteinExistence type="predicted"/>
<accession>A0A6N7IY50</accession>
<dbReference type="Gene3D" id="3.30.1230.10">
    <property type="entry name" value="YlxR-like"/>
    <property type="match status" value="1"/>
</dbReference>